<evidence type="ECO:0000313" key="3">
    <source>
        <dbReference type="Proteomes" id="UP000198862"/>
    </source>
</evidence>
<keyword evidence="3" id="KW-1185">Reference proteome</keyword>
<keyword evidence="1" id="KW-0732">Signal</keyword>
<name>A0A1I1IJD4_9GAMM</name>
<feature type="signal peptide" evidence="1">
    <location>
        <begin position="1"/>
        <end position="21"/>
    </location>
</feature>
<dbReference type="Proteomes" id="UP000198862">
    <property type="component" value="Unassembled WGS sequence"/>
</dbReference>
<sequence>MKKLYLIPLFSSIILSGSASAQTPIQWHGYFKGDCELISPKRGAFNKFLMSLEIKPLEDDKSTWTITYGEGPNQNTRPYELLTIDAELGHYAVDENNGLVIDQYLVGNQFISMFEIGSSKIQGIYALNSNGTIDVSLNNFSFDPVREAELGPYKLGVYGMKVQQKCRLFKW</sequence>
<dbReference type="RefSeq" id="WP_091982390.1">
    <property type="nucleotide sequence ID" value="NZ_FOLO01000008.1"/>
</dbReference>
<proteinExistence type="predicted"/>
<evidence type="ECO:0000313" key="2">
    <source>
        <dbReference type="EMBL" id="SFC36394.1"/>
    </source>
</evidence>
<reference evidence="2 3" key="1">
    <citation type="submission" date="2016-10" db="EMBL/GenBank/DDBJ databases">
        <authorList>
            <person name="de Groot N.N."/>
        </authorList>
    </citation>
    <scope>NUCLEOTIDE SEQUENCE [LARGE SCALE GENOMIC DNA]</scope>
    <source>
        <strain evidence="2 3">DSM 6059</strain>
    </source>
</reference>
<dbReference type="EMBL" id="FOLO01000008">
    <property type="protein sequence ID" value="SFC36394.1"/>
    <property type="molecule type" value="Genomic_DNA"/>
</dbReference>
<evidence type="ECO:0000256" key="1">
    <source>
        <dbReference type="SAM" id="SignalP"/>
    </source>
</evidence>
<accession>A0A1I1IJD4</accession>
<dbReference type="OrthoDB" id="671386at2"/>
<organism evidence="2 3">
    <name type="scientific">Pseudoalteromonas denitrificans DSM 6059</name>
    <dbReference type="NCBI Taxonomy" id="1123010"/>
    <lineage>
        <taxon>Bacteria</taxon>
        <taxon>Pseudomonadati</taxon>
        <taxon>Pseudomonadota</taxon>
        <taxon>Gammaproteobacteria</taxon>
        <taxon>Alteromonadales</taxon>
        <taxon>Pseudoalteromonadaceae</taxon>
        <taxon>Pseudoalteromonas</taxon>
    </lineage>
</organism>
<gene>
    <name evidence="2" type="ORF">SAMN02745724_01504</name>
</gene>
<protein>
    <submittedName>
        <fullName evidence="2">Uncharacterized protein</fullName>
    </submittedName>
</protein>
<feature type="chain" id="PRO_5011458285" evidence="1">
    <location>
        <begin position="22"/>
        <end position="171"/>
    </location>
</feature>
<dbReference type="AlphaFoldDB" id="A0A1I1IJD4"/>